<dbReference type="EMBL" id="CP116942">
    <property type="protein sequence ID" value="WCO66564.1"/>
    <property type="molecule type" value="Genomic_DNA"/>
</dbReference>
<dbReference type="InterPro" id="IPR051452">
    <property type="entry name" value="Diverse_Oxidoreductases"/>
</dbReference>
<dbReference type="AlphaFoldDB" id="A0AAF0BVN9"/>
<dbReference type="Pfam" id="PF01799">
    <property type="entry name" value="Fer2_2"/>
    <property type="match status" value="1"/>
</dbReference>
<feature type="region of interest" description="Disordered" evidence="5">
    <location>
        <begin position="253"/>
        <end position="274"/>
    </location>
</feature>
<dbReference type="SUPFAM" id="SSF54292">
    <property type="entry name" value="2Fe-2S ferredoxin-like"/>
    <property type="match status" value="1"/>
</dbReference>
<evidence type="ECO:0000256" key="3">
    <source>
        <dbReference type="ARBA" id="ARBA00023004"/>
    </source>
</evidence>
<keyword evidence="3" id="KW-0408">Iron</keyword>
<dbReference type="Proteomes" id="UP001216390">
    <property type="component" value="Chromosome"/>
</dbReference>
<dbReference type="GO" id="GO:0046872">
    <property type="term" value="F:metal ion binding"/>
    <property type="evidence" value="ECO:0007669"/>
    <property type="project" value="UniProtKB-KW"/>
</dbReference>
<feature type="domain" description="2Fe-2S ferredoxin-type" evidence="6">
    <location>
        <begin position="19"/>
        <end position="95"/>
    </location>
</feature>
<protein>
    <submittedName>
        <fullName evidence="7">2Fe-2S iron-sulfur cluster-binding protein</fullName>
    </submittedName>
</protein>
<dbReference type="RefSeq" id="WP_272736087.1">
    <property type="nucleotide sequence ID" value="NZ_CP116942.1"/>
</dbReference>
<reference evidence="7" key="1">
    <citation type="submission" date="2023-01" db="EMBL/GenBank/DDBJ databases">
        <title>The diversity of Class Acidimicrobiia in South China Sea sediment environments and the proposal of Iamia marina sp. nov., a novel species of the genus Iamia.</title>
        <authorList>
            <person name="He Y."/>
            <person name="Tian X."/>
        </authorList>
    </citation>
    <scope>NUCLEOTIDE SEQUENCE</scope>
    <source>
        <strain evidence="7">DSM 19957</strain>
    </source>
</reference>
<proteinExistence type="predicted"/>
<dbReference type="Gene3D" id="1.10.150.120">
    <property type="entry name" value="[2Fe-2S]-binding domain"/>
    <property type="match status" value="1"/>
</dbReference>
<dbReference type="InterPro" id="IPR037165">
    <property type="entry name" value="AldOxase/xan_DH_Mopterin-bd_sf"/>
</dbReference>
<gene>
    <name evidence="7" type="ORF">PO878_18865</name>
</gene>
<evidence type="ECO:0000313" key="8">
    <source>
        <dbReference type="Proteomes" id="UP001216390"/>
    </source>
</evidence>
<dbReference type="PANTHER" id="PTHR44379">
    <property type="entry name" value="OXIDOREDUCTASE WITH IRON-SULFUR SUBUNIT"/>
    <property type="match status" value="1"/>
</dbReference>
<keyword evidence="8" id="KW-1185">Reference proteome</keyword>
<evidence type="ECO:0000256" key="5">
    <source>
        <dbReference type="SAM" id="MobiDB-lite"/>
    </source>
</evidence>
<keyword evidence="1" id="KW-0001">2Fe-2S</keyword>
<organism evidence="7 8">
    <name type="scientific">Iamia majanohamensis</name>
    <dbReference type="NCBI Taxonomy" id="467976"/>
    <lineage>
        <taxon>Bacteria</taxon>
        <taxon>Bacillati</taxon>
        <taxon>Actinomycetota</taxon>
        <taxon>Acidimicrobiia</taxon>
        <taxon>Acidimicrobiales</taxon>
        <taxon>Iamiaceae</taxon>
        <taxon>Iamia</taxon>
    </lineage>
</organism>
<evidence type="ECO:0000259" key="6">
    <source>
        <dbReference type="PROSITE" id="PS51085"/>
    </source>
</evidence>
<evidence type="ECO:0000256" key="4">
    <source>
        <dbReference type="ARBA" id="ARBA00023014"/>
    </source>
</evidence>
<name>A0AAF0BVN9_9ACTN</name>
<dbReference type="SUPFAM" id="SSF47741">
    <property type="entry name" value="CO dehydrogenase ISP C-domain like"/>
    <property type="match status" value="1"/>
</dbReference>
<dbReference type="Gene3D" id="3.10.20.30">
    <property type="match status" value="1"/>
</dbReference>
<dbReference type="PANTHER" id="PTHR44379:SF8">
    <property type="entry name" value="XANTHINE DEHYDROGENASE IRON-SULFUR-BINDING SUBUNIT XDHC-RELATED"/>
    <property type="match status" value="1"/>
</dbReference>
<dbReference type="PROSITE" id="PS51085">
    <property type="entry name" value="2FE2S_FER_2"/>
    <property type="match status" value="1"/>
</dbReference>
<dbReference type="Gene3D" id="3.30.365.10">
    <property type="entry name" value="Aldehyde oxidase/xanthine dehydrogenase, molybdopterin binding domain"/>
    <property type="match status" value="2"/>
</dbReference>
<keyword evidence="4" id="KW-0411">Iron-sulfur</keyword>
<evidence type="ECO:0000313" key="7">
    <source>
        <dbReference type="EMBL" id="WCO66564.1"/>
    </source>
</evidence>
<dbReference type="InterPro" id="IPR002888">
    <property type="entry name" value="2Fe-2S-bd"/>
</dbReference>
<dbReference type="KEGG" id="ima:PO878_18865"/>
<dbReference type="GO" id="GO:0051537">
    <property type="term" value="F:2 iron, 2 sulfur cluster binding"/>
    <property type="evidence" value="ECO:0007669"/>
    <property type="project" value="UniProtKB-KW"/>
</dbReference>
<dbReference type="CDD" id="cd00207">
    <property type="entry name" value="fer2"/>
    <property type="match status" value="1"/>
</dbReference>
<keyword evidence="2" id="KW-0479">Metal-binding</keyword>
<dbReference type="InterPro" id="IPR036010">
    <property type="entry name" value="2Fe-2S_ferredoxin-like_sf"/>
</dbReference>
<dbReference type="GO" id="GO:0016491">
    <property type="term" value="F:oxidoreductase activity"/>
    <property type="evidence" value="ECO:0007669"/>
    <property type="project" value="InterPro"/>
</dbReference>
<sequence>MTDPTRSDGAPAVRGPSAERIQLEVDGTQVELADEGITLLEALRDRLGVRSPKDGCSPQGQCGCCTVLVDGAPRVACVTPLRRVRGRAVTTVDGLAPEVRSTWAEAFTATGASQCGFCTPGIICRLEGARTKGAGADDRVAVDRALAAHLCRCTGWQPIRDAWDVAVPALSEVQVDPAPALRTGGAASGRDLDAAARRAALEGGAPQQVGPEVALGQGGFADDTAPDDALVAVPDGAGGWAVAETLARARAAAGKVQGRRTTVETGPPLELPTGDWDATLRTRWVEPAYLEPDAAWCRPGADPVGPLRNGGAFGGKRTSPVAAAARELADRHGRPVRVLLAREDVVRLGPKRPPVAGGARADGTGVLRVAATPGVAAAVSVAAPGLRVEEVALPGPPTSTDPRAAGWAEAHLLLAGATGRQGPVADPGGGRAEVTLDDDGAVHVRVEAGDPLDEVVLRSYCIGAVHQGLSWVRSEGLAVTPDGVVEDLTIRSFGILRAADMPPVTVEVVPTDAPAVRATDAVFVAAATAAWLAAGAPPDLPTGG</sequence>
<dbReference type="InterPro" id="IPR001041">
    <property type="entry name" value="2Fe-2S_ferredoxin-type"/>
</dbReference>
<evidence type="ECO:0000256" key="1">
    <source>
        <dbReference type="ARBA" id="ARBA00022714"/>
    </source>
</evidence>
<accession>A0AAF0BVN9</accession>
<dbReference type="InterPro" id="IPR012675">
    <property type="entry name" value="Beta-grasp_dom_sf"/>
</dbReference>
<evidence type="ECO:0000256" key="2">
    <source>
        <dbReference type="ARBA" id="ARBA00022723"/>
    </source>
</evidence>
<dbReference type="InterPro" id="IPR036884">
    <property type="entry name" value="2Fe-2S-bd_dom_sf"/>
</dbReference>
<dbReference type="SUPFAM" id="SSF56003">
    <property type="entry name" value="Molybdenum cofactor-binding domain"/>
    <property type="match status" value="1"/>
</dbReference>